<dbReference type="NCBIfam" id="TIGR00756">
    <property type="entry name" value="PPR"/>
    <property type="match status" value="8"/>
</dbReference>
<organism evidence="6 7">
    <name type="scientific">Cocos nucifera</name>
    <name type="common">Coconut palm</name>
    <dbReference type="NCBI Taxonomy" id="13894"/>
    <lineage>
        <taxon>Eukaryota</taxon>
        <taxon>Viridiplantae</taxon>
        <taxon>Streptophyta</taxon>
        <taxon>Embryophyta</taxon>
        <taxon>Tracheophyta</taxon>
        <taxon>Spermatophyta</taxon>
        <taxon>Magnoliopsida</taxon>
        <taxon>Liliopsida</taxon>
        <taxon>Arecaceae</taxon>
        <taxon>Arecoideae</taxon>
        <taxon>Cocoseae</taxon>
        <taxon>Attaleinae</taxon>
        <taxon>Cocos</taxon>
    </lineage>
</organism>
<gene>
    <name evidence="6" type="ORF">COCNU_05G001500</name>
</gene>
<feature type="compositionally biased region" description="Polar residues" evidence="4">
    <location>
        <begin position="1"/>
        <end position="14"/>
    </location>
</feature>
<comment type="caution">
    <text evidence="6">The sequence shown here is derived from an EMBL/GenBank/DDBJ whole genome shotgun (WGS) entry which is preliminary data.</text>
</comment>
<evidence type="ECO:0000313" key="6">
    <source>
        <dbReference type="EMBL" id="KAG1341921.1"/>
    </source>
</evidence>
<dbReference type="Pfam" id="PF01535">
    <property type="entry name" value="PPR"/>
    <property type="match status" value="2"/>
</dbReference>
<feature type="repeat" description="PPR" evidence="3">
    <location>
        <begin position="479"/>
        <end position="513"/>
    </location>
</feature>
<dbReference type="Pfam" id="PF17177">
    <property type="entry name" value="PPR_long"/>
    <property type="match status" value="1"/>
</dbReference>
<dbReference type="EMBL" id="CM017876">
    <property type="protein sequence ID" value="KAG1341921.1"/>
    <property type="molecule type" value="Genomic_DNA"/>
</dbReference>
<feature type="domain" description="Smr" evidence="5">
    <location>
        <begin position="626"/>
        <end position="710"/>
    </location>
</feature>
<feature type="repeat" description="PPR" evidence="3">
    <location>
        <begin position="232"/>
        <end position="266"/>
    </location>
</feature>
<dbReference type="Pfam" id="PF13041">
    <property type="entry name" value="PPR_2"/>
    <property type="match status" value="1"/>
</dbReference>
<dbReference type="AlphaFoldDB" id="A0A8K0N1M5"/>
<dbReference type="InterPro" id="IPR033443">
    <property type="entry name" value="PROP1-like_PPR_dom"/>
</dbReference>
<keyword evidence="7" id="KW-1185">Reference proteome</keyword>
<dbReference type="InterPro" id="IPR002625">
    <property type="entry name" value="Smr_dom"/>
</dbReference>
<dbReference type="SMART" id="SM00463">
    <property type="entry name" value="SMR"/>
    <property type="match status" value="1"/>
</dbReference>
<feature type="repeat" description="PPR" evidence="3">
    <location>
        <begin position="197"/>
        <end position="231"/>
    </location>
</feature>
<feature type="repeat" description="PPR" evidence="3">
    <location>
        <begin position="302"/>
        <end position="336"/>
    </location>
</feature>
<dbReference type="GO" id="GO:0003729">
    <property type="term" value="F:mRNA binding"/>
    <property type="evidence" value="ECO:0007669"/>
    <property type="project" value="TreeGrafter"/>
</dbReference>
<dbReference type="GO" id="GO:0045727">
    <property type="term" value="P:positive regulation of translation"/>
    <property type="evidence" value="ECO:0007669"/>
    <property type="project" value="TreeGrafter"/>
</dbReference>
<evidence type="ECO:0000256" key="1">
    <source>
        <dbReference type="ARBA" id="ARBA00007626"/>
    </source>
</evidence>
<dbReference type="InterPro" id="IPR002885">
    <property type="entry name" value="PPR_rpt"/>
</dbReference>
<evidence type="ECO:0000256" key="4">
    <source>
        <dbReference type="SAM" id="MobiDB-lite"/>
    </source>
</evidence>
<dbReference type="Proteomes" id="UP000797356">
    <property type="component" value="Chromosome 5"/>
</dbReference>
<dbReference type="SUPFAM" id="SSF48452">
    <property type="entry name" value="TPR-like"/>
    <property type="match status" value="1"/>
</dbReference>
<feature type="repeat" description="PPR" evidence="3">
    <location>
        <begin position="267"/>
        <end position="301"/>
    </location>
</feature>
<sequence>MAFHLSSTPPSSQSHHLHSFPPNPPHPLFSSSAQILHFSSPFLSSWKRKNPIKTPLPSLSFISSPPPKPLLSLHTPTKVSLEDPSSQTSLDPDDHQSLDGQKPKAPSKNSIWINPNSPRAACLRHHSSDSRYARFAALAASLDSSDTTDAAVAAAISALADRPTEQDAVNVLNCMENSANAVLALRWFQNNIKINKEVILYNVTVKVLRKSKNWDGVEALWKEMLERGVEPDNVTFSTIISCARFCNLPEKAVEWFEKMPEFECSPDYVTYSAMIDAYGRSGNIEKALGLYDRARQERWRLDPVTFATVIRVYSHSGNFDGALNVYEEMKALGVKPNVVIYNTLLDAMGRAGRPWQVKTIFKEMDKKGLMPNRATYAALLRSYCKARYAEDALGVYMQMKEKEMEMNVILYNMLLSMCADIGCVDEAAEIFAEMKGLPDDCKPDSWSYSALITAYSCSGRVLEAESLLNEMLEAGYQPNIFVLTSIIQCYGKAKQTDDVVRSFDKLLELGITPDDRFCGCLLNVLTQNPTEELGKVINCIERANVKLGSLVKLLVDEGSANEAVKQEAEELFENIGNEVKKAYCNCLIDLCVNLNQSEKACVLLDMALRLEIYEDLQSKSPTQWSLHVKGLSLGAALTALHVWINDLSKALENGEELPPLLGIHTGHGKHKYSEKGLASVFESHLRELNAPFHEAPDKVGWFLTTKIAAKSWLESRNLSESVPA</sequence>
<feature type="repeat" description="PPR" evidence="3">
    <location>
        <begin position="444"/>
        <end position="478"/>
    </location>
</feature>
<proteinExistence type="inferred from homology"/>
<protein>
    <submittedName>
        <fullName evidence="6">Pentatricopeptide repeat-containing protein ATP4, chloroplastic</fullName>
    </submittedName>
</protein>
<dbReference type="GO" id="GO:0042134">
    <property type="term" value="F:rRNA primary transcript binding"/>
    <property type="evidence" value="ECO:0007669"/>
    <property type="project" value="TreeGrafter"/>
</dbReference>
<dbReference type="PROSITE" id="PS50828">
    <property type="entry name" value="SMR"/>
    <property type="match status" value="1"/>
</dbReference>
<evidence type="ECO:0000256" key="2">
    <source>
        <dbReference type="ARBA" id="ARBA00022737"/>
    </source>
</evidence>
<dbReference type="PANTHER" id="PTHR47447">
    <property type="entry name" value="OS03G0856100 PROTEIN"/>
    <property type="match status" value="1"/>
</dbReference>
<dbReference type="PROSITE" id="PS51375">
    <property type="entry name" value="PPR"/>
    <property type="match status" value="9"/>
</dbReference>
<reference evidence="6" key="1">
    <citation type="journal article" date="2017" name="Gigascience">
        <title>The genome draft of coconut (Cocos nucifera).</title>
        <authorList>
            <person name="Xiao Y."/>
            <person name="Xu P."/>
            <person name="Fan H."/>
            <person name="Baudouin L."/>
            <person name="Xia W."/>
            <person name="Bocs S."/>
            <person name="Xu J."/>
            <person name="Li Q."/>
            <person name="Guo A."/>
            <person name="Zhou L."/>
            <person name="Li J."/>
            <person name="Wu Y."/>
            <person name="Ma Z."/>
            <person name="Armero A."/>
            <person name="Issali A.E."/>
            <person name="Liu N."/>
            <person name="Peng M."/>
            <person name="Yang Y."/>
        </authorList>
    </citation>
    <scope>NUCLEOTIDE SEQUENCE</scope>
    <source>
        <tissue evidence="6">Spear leaf of Hainan Tall coconut</tissue>
    </source>
</reference>
<comment type="similarity">
    <text evidence="1">Belongs to the PPR family. P subfamily.</text>
</comment>
<dbReference type="InterPro" id="IPR011990">
    <property type="entry name" value="TPR-like_helical_dom_sf"/>
</dbReference>
<evidence type="ECO:0000256" key="3">
    <source>
        <dbReference type="PROSITE-ProRule" id="PRU00708"/>
    </source>
</evidence>
<dbReference type="Gene3D" id="1.25.40.10">
    <property type="entry name" value="Tetratricopeptide repeat domain"/>
    <property type="match status" value="3"/>
</dbReference>
<keyword evidence="2" id="KW-0677">Repeat</keyword>
<feature type="repeat" description="PPR" evidence="3">
    <location>
        <begin position="372"/>
        <end position="406"/>
    </location>
</feature>
<reference evidence="6" key="2">
    <citation type="submission" date="2019-07" db="EMBL/GenBank/DDBJ databases">
        <authorList>
            <person name="Yang Y."/>
            <person name="Bocs S."/>
            <person name="Baudouin L."/>
        </authorList>
    </citation>
    <scope>NUCLEOTIDE SEQUENCE</scope>
    <source>
        <tissue evidence="6">Spear leaf of Hainan Tall coconut</tissue>
    </source>
</reference>
<dbReference type="OrthoDB" id="185373at2759"/>
<dbReference type="PANTHER" id="PTHR47447:SF12">
    <property type="entry name" value="PENTATRICOPEPTIDE REPEAT-CONTAINING PROTEIN ATP4 HOMOLOG, CHLOROPLASTIC"/>
    <property type="match status" value="1"/>
</dbReference>
<accession>A0A8K0N1M5</accession>
<feature type="compositionally biased region" description="Polar residues" evidence="4">
    <location>
        <begin position="74"/>
        <end position="90"/>
    </location>
</feature>
<dbReference type="FunFam" id="1.25.40.10:FF:000509">
    <property type="entry name" value="Pentatricopeptide repeat-containing protein At4g16390, chloroplastic"/>
    <property type="match status" value="1"/>
</dbReference>
<dbReference type="GO" id="GO:0009570">
    <property type="term" value="C:chloroplast stroma"/>
    <property type="evidence" value="ECO:0007669"/>
    <property type="project" value="TreeGrafter"/>
</dbReference>
<evidence type="ECO:0000259" key="5">
    <source>
        <dbReference type="PROSITE" id="PS50828"/>
    </source>
</evidence>
<feature type="repeat" description="PPR" evidence="3">
    <location>
        <begin position="337"/>
        <end position="371"/>
    </location>
</feature>
<feature type="region of interest" description="Disordered" evidence="4">
    <location>
        <begin position="72"/>
        <end position="111"/>
    </location>
</feature>
<feature type="region of interest" description="Disordered" evidence="4">
    <location>
        <begin position="1"/>
        <end position="26"/>
    </location>
</feature>
<feature type="repeat" description="PPR" evidence="3">
    <location>
        <begin position="407"/>
        <end position="437"/>
    </location>
</feature>
<evidence type="ECO:0000313" key="7">
    <source>
        <dbReference type="Proteomes" id="UP000797356"/>
    </source>
</evidence>
<name>A0A8K0N1M5_COCNU</name>